<accession>A0AAW9RVC1</accession>
<keyword evidence="2" id="KW-1185">Reference proteome</keyword>
<sequence length="397" mass="44364">MCGTCSRMHARRYSLLVLGTVTALVMAVGSFNLSVDPYLLWRSGGHVGYAGDELGRLTKAHWIEGFGADLVILGNSHAAGGFSEESFRSHGLAERPFNGAFPAAQIYEMRRYFQHYAEQSDLHTALLVVDILNFMNYIPVGEAFDEDRLSVSADGAANPRWWLDDVVYTNFTGAGLQASMEALIRRRRPDGRDNGFRPCTPQPTKTDPSRALTLMGASYVRFLDQAFLDEGTNFDWRGELKAIFAEAERRDIKLYVVIPPAHVTYYMELEAAGYWPAYLDMVRDIATLADGAGGDIEVFDFTGFTRLQTEPVEAERGLIFWRDTNHFSCRTGELMVARLSGDPVSVRDFGEKLTADNVAAYLARLEADKQAWKRDGGEYCRYLKMMPEGFPTDDGAC</sequence>
<evidence type="ECO:0000313" key="1">
    <source>
        <dbReference type="EMBL" id="MEJ8571461.1"/>
    </source>
</evidence>
<evidence type="ECO:0008006" key="3">
    <source>
        <dbReference type="Google" id="ProtNLM"/>
    </source>
</evidence>
<reference evidence="1 2" key="1">
    <citation type="submission" date="2024-02" db="EMBL/GenBank/DDBJ databases">
        <title>Genome analysis and characterization of Microbaculum marinisediminis sp. nov., isolated from marine sediment.</title>
        <authorList>
            <person name="Du Z.-J."/>
            <person name="Ye Y.-Q."/>
            <person name="Zhang Z.-R."/>
            <person name="Yuan S.-M."/>
            <person name="Zhang X.-Y."/>
        </authorList>
    </citation>
    <scope>NUCLEOTIDE SEQUENCE [LARGE SCALE GENOMIC DNA]</scope>
    <source>
        <strain evidence="1 2">SDUM1044001</strain>
    </source>
</reference>
<comment type="caution">
    <text evidence="1">The sequence shown here is derived from an EMBL/GenBank/DDBJ whole genome shotgun (WGS) entry which is preliminary data.</text>
</comment>
<proteinExistence type="predicted"/>
<dbReference type="RefSeq" id="WP_340329162.1">
    <property type="nucleotide sequence ID" value="NZ_JAZHOF010000003.1"/>
</dbReference>
<protein>
    <recommendedName>
        <fullName evidence="3">AlgX/AlgJ SGNH hydrolase-like domain-containing protein</fullName>
    </recommendedName>
</protein>
<name>A0AAW9RVC1_9HYPH</name>
<gene>
    <name evidence="1" type="ORF">V3328_08255</name>
</gene>
<dbReference type="AlphaFoldDB" id="A0AAW9RVC1"/>
<dbReference type="Proteomes" id="UP001378188">
    <property type="component" value="Unassembled WGS sequence"/>
</dbReference>
<evidence type="ECO:0000313" key="2">
    <source>
        <dbReference type="Proteomes" id="UP001378188"/>
    </source>
</evidence>
<organism evidence="1 2">
    <name type="scientific">Microbaculum marinum</name>
    <dbReference type="NCBI Taxonomy" id="1764581"/>
    <lineage>
        <taxon>Bacteria</taxon>
        <taxon>Pseudomonadati</taxon>
        <taxon>Pseudomonadota</taxon>
        <taxon>Alphaproteobacteria</taxon>
        <taxon>Hyphomicrobiales</taxon>
        <taxon>Tepidamorphaceae</taxon>
        <taxon>Microbaculum</taxon>
    </lineage>
</organism>
<dbReference type="EMBL" id="JAZHOF010000003">
    <property type="protein sequence ID" value="MEJ8571461.1"/>
    <property type="molecule type" value="Genomic_DNA"/>
</dbReference>